<feature type="compositionally biased region" description="Basic and acidic residues" evidence="1">
    <location>
        <begin position="37"/>
        <end position="54"/>
    </location>
</feature>
<proteinExistence type="predicted"/>
<dbReference type="EMBL" id="JAGKQM010000005">
    <property type="protein sequence ID" value="KAH0925898.1"/>
    <property type="molecule type" value="Genomic_DNA"/>
</dbReference>
<accession>A0ABQ8DAV2</accession>
<organism evidence="2 3">
    <name type="scientific">Brassica napus</name>
    <name type="common">Rape</name>
    <dbReference type="NCBI Taxonomy" id="3708"/>
    <lineage>
        <taxon>Eukaryota</taxon>
        <taxon>Viridiplantae</taxon>
        <taxon>Streptophyta</taxon>
        <taxon>Embryophyta</taxon>
        <taxon>Tracheophyta</taxon>
        <taxon>Spermatophyta</taxon>
        <taxon>Magnoliopsida</taxon>
        <taxon>eudicotyledons</taxon>
        <taxon>Gunneridae</taxon>
        <taxon>Pentapetalae</taxon>
        <taxon>rosids</taxon>
        <taxon>malvids</taxon>
        <taxon>Brassicales</taxon>
        <taxon>Brassicaceae</taxon>
        <taxon>Brassiceae</taxon>
        <taxon>Brassica</taxon>
    </lineage>
</organism>
<gene>
    <name evidence="2" type="ORF">HID58_018154</name>
</gene>
<dbReference type="Proteomes" id="UP000824890">
    <property type="component" value="Unassembled WGS sequence"/>
</dbReference>
<evidence type="ECO:0000256" key="1">
    <source>
        <dbReference type="SAM" id="MobiDB-lite"/>
    </source>
</evidence>
<sequence length="81" mass="9054">MYNLIPNNHFGVRGEIEHDLKKKAWIDEANGSKSRFARGEKEESSGNNGIERKKGYTSQSSDEDADEKINDESEQRGAVGP</sequence>
<evidence type="ECO:0000313" key="3">
    <source>
        <dbReference type="Proteomes" id="UP000824890"/>
    </source>
</evidence>
<keyword evidence="3" id="KW-1185">Reference proteome</keyword>
<reference evidence="2 3" key="1">
    <citation type="submission" date="2021-05" db="EMBL/GenBank/DDBJ databases">
        <title>Genome Assembly of Synthetic Allotetraploid Brassica napus Reveals Homoeologous Exchanges between Subgenomes.</title>
        <authorList>
            <person name="Davis J.T."/>
        </authorList>
    </citation>
    <scope>NUCLEOTIDE SEQUENCE [LARGE SCALE GENOMIC DNA]</scope>
    <source>
        <strain evidence="3">cv. Da-Ae</strain>
        <tissue evidence="2">Seedling</tissue>
    </source>
</reference>
<evidence type="ECO:0000313" key="2">
    <source>
        <dbReference type="EMBL" id="KAH0925898.1"/>
    </source>
</evidence>
<name>A0ABQ8DAV2_BRANA</name>
<protein>
    <submittedName>
        <fullName evidence="2">Uncharacterized protein</fullName>
    </submittedName>
</protein>
<feature type="region of interest" description="Disordered" evidence="1">
    <location>
        <begin position="27"/>
        <end position="81"/>
    </location>
</feature>
<comment type="caution">
    <text evidence="2">The sequence shown here is derived from an EMBL/GenBank/DDBJ whole genome shotgun (WGS) entry which is preliminary data.</text>
</comment>